<proteinExistence type="predicted"/>
<sequence>MAVVPLPNQYKCISRVLSLTYTLSKSLKMPLPTPPASSIILKSFNTAFPCFSVEQHL</sequence>
<accession>A0A2P2MVK0</accession>
<evidence type="ECO:0000313" key="1">
    <source>
        <dbReference type="EMBL" id="MBX34250.1"/>
    </source>
</evidence>
<keyword evidence="1" id="KW-0808">Transferase</keyword>
<dbReference type="EMBL" id="GGEC01053766">
    <property type="protein sequence ID" value="MBX34250.1"/>
    <property type="molecule type" value="Transcribed_RNA"/>
</dbReference>
<organism evidence="1">
    <name type="scientific">Rhizophora mucronata</name>
    <name type="common">Asiatic mangrove</name>
    <dbReference type="NCBI Taxonomy" id="61149"/>
    <lineage>
        <taxon>Eukaryota</taxon>
        <taxon>Viridiplantae</taxon>
        <taxon>Streptophyta</taxon>
        <taxon>Embryophyta</taxon>
        <taxon>Tracheophyta</taxon>
        <taxon>Spermatophyta</taxon>
        <taxon>Magnoliopsida</taxon>
        <taxon>eudicotyledons</taxon>
        <taxon>Gunneridae</taxon>
        <taxon>Pentapetalae</taxon>
        <taxon>rosids</taxon>
        <taxon>fabids</taxon>
        <taxon>Malpighiales</taxon>
        <taxon>Rhizophoraceae</taxon>
        <taxon>Rhizophora</taxon>
    </lineage>
</organism>
<dbReference type="AlphaFoldDB" id="A0A2P2MVK0"/>
<keyword evidence="1" id="KW-0418">Kinase</keyword>
<dbReference type="EMBL" id="GGEC01053764">
    <property type="protein sequence ID" value="MBX34248.1"/>
    <property type="molecule type" value="Transcribed_RNA"/>
</dbReference>
<protein>
    <submittedName>
        <fullName evidence="1">Kinase</fullName>
    </submittedName>
</protein>
<dbReference type="GO" id="GO:0016301">
    <property type="term" value="F:kinase activity"/>
    <property type="evidence" value="ECO:0007669"/>
    <property type="project" value="UniProtKB-KW"/>
</dbReference>
<reference evidence="1" key="1">
    <citation type="submission" date="2018-02" db="EMBL/GenBank/DDBJ databases">
        <title>Rhizophora mucronata_Transcriptome.</title>
        <authorList>
            <person name="Meera S.P."/>
            <person name="Sreeshan A."/>
            <person name="Augustine A."/>
        </authorList>
    </citation>
    <scope>NUCLEOTIDE SEQUENCE</scope>
    <source>
        <tissue evidence="1">Leaf</tissue>
    </source>
</reference>
<name>A0A2P2MVK0_RHIMU</name>